<sequence>MSNEHKNKDYTLSISILMSAVILAGAWIYTAGLKSGQGGQAQVKSQTKAEVVTSALEEKILPSAGVALPVKWDDIGKRMVKNGVIDFQKLEAIYANRGGMEADTKTLLQKSDNGSITMTSQNSGEILNLLWAFGLANKNPILENGPMMTYSGAGLPADSAFVAEATSAKEAALAKARNFASTGGWTIAVGDPMSHYSVHQLVTLTADQQALVESISKNIYRPCCGNSVYFPDCNHGMAMLGLLELMASQGVSEDEMYKIALAVNSYWFPDTYLTIAKYLKNNGIEWDSIEPKTILGESYSSAQGYARIQSLVAPEPSTQSQGGCGVDTGQVAQPQQQQSGCGVQ</sequence>
<evidence type="ECO:0000313" key="4">
    <source>
        <dbReference type="Proteomes" id="UP000176287"/>
    </source>
</evidence>
<gene>
    <name evidence="3" type="ORF">A3B13_00200</name>
</gene>
<feature type="transmembrane region" description="Helical" evidence="2">
    <location>
        <begin position="12"/>
        <end position="30"/>
    </location>
</feature>
<name>A0A1G2CIU9_9BACT</name>
<protein>
    <submittedName>
        <fullName evidence="3">Uncharacterized protein</fullName>
    </submittedName>
</protein>
<accession>A0A1G2CIU9</accession>
<organism evidence="3 4">
    <name type="scientific">Candidatus Liptonbacteria bacterium RIFCSPLOWO2_01_FULL_45_15</name>
    <dbReference type="NCBI Taxonomy" id="1798649"/>
    <lineage>
        <taxon>Bacteria</taxon>
        <taxon>Candidatus Liptoniibacteriota</taxon>
    </lineage>
</organism>
<feature type="compositionally biased region" description="Low complexity" evidence="1">
    <location>
        <begin position="327"/>
        <end position="344"/>
    </location>
</feature>
<reference evidence="3 4" key="1">
    <citation type="journal article" date="2016" name="Nat. Commun.">
        <title>Thousands of microbial genomes shed light on interconnected biogeochemical processes in an aquifer system.</title>
        <authorList>
            <person name="Anantharaman K."/>
            <person name="Brown C.T."/>
            <person name="Hug L.A."/>
            <person name="Sharon I."/>
            <person name="Castelle C.J."/>
            <person name="Probst A.J."/>
            <person name="Thomas B.C."/>
            <person name="Singh A."/>
            <person name="Wilkins M.J."/>
            <person name="Karaoz U."/>
            <person name="Brodie E.L."/>
            <person name="Williams K.H."/>
            <person name="Hubbard S.S."/>
            <person name="Banfield J.F."/>
        </authorList>
    </citation>
    <scope>NUCLEOTIDE SEQUENCE [LARGE SCALE GENOMIC DNA]</scope>
</reference>
<evidence type="ECO:0000256" key="2">
    <source>
        <dbReference type="SAM" id="Phobius"/>
    </source>
</evidence>
<evidence type="ECO:0000256" key="1">
    <source>
        <dbReference type="SAM" id="MobiDB-lite"/>
    </source>
</evidence>
<keyword evidence="2" id="KW-0472">Membrane</keyword>
<keyword evidence="2" id="KW-0812">Transmembrane</keyword>
<proteinExistence type="predicted"/>
<dbReference type="Proteomes" id="UP000176287">
    <property type="component" value="Unassembled WGS sequence"/>
</dbReference>
<dbReference type="STRING" id="1798649.A3B13_00200"/>
<comment type="caution">
    <text evidence="3">The sequence shown here is derived from an EMBL/GenBank/DDBJ whole genome shotgun (WGS) entry which is preliminary data.</text>
</comment>
<evidence type="ECO:0000313" key="3">
    <source>
        <dbReference type="EMBL" id="OGZ01132.1"/>
    </source>
</evidence>
<keyword evidence="2" id="KW-1133">Transmembrane helix</keyword>
<dbReference type="EMBL" id="MHKZ01000006">
    <property type="protein sequence ID" value="OGZ01132.1"/>
    <property type="molecule type" value="Genomic_DNA"/>
</dbReference>
<feature type="region of interest" description="Disordered" evidence="1">
    <location>
        <begin position="314"/>
        <end position="344"/>
    </location>
</feature>
<dbReference type="AlphaFoldDB" id="A0A1G2CIU9"/>